<dbReference type="AlphaFoldDB" id="A0A6F8XDD6"/>
<evidence type="ECO:0000313" key="2">
    <source>
        <dbReference type="EMBL" id="BCB71685.1"/>
    </source>
</evidence>
<protein>
    <recommendedName>
        <fullName evidence="1">HNH domain-containing protein</fullName>
    </recommendedName>
</protein>
<evidence type="ECO:0000259" key="1">
    <source>
        <dbReference type="Pfam" id="PF01844"/>
    </source>
</evidence>
<dbReference type="EMBL" id="AP022869">
    <property type="protein sequence ID" value="BCB71685.1"/>
    <property type="molecule type" value="Genomic_DNA"/>
</dbReference>
<dbReference type="Pfam" id="PF01844">
    <property type="entry name" value="HNH"/>
    <property type="match status" value="1"/>
</dbReference>
<evidence type="ECO:0000313" key="3">
    <source>
        <dbReference type="Proteomes" id="UP000501053"/>
    </source>
</evidence>
<dbReference type="Proteomes" id="UP000501053">
    <property type="component" value="Chromosome"/>
</dbReference>
<dbReference type="GO" id="GO:0004519">
    <property type="term" value="F:endonuclease activity"/>
    <property type="evidence" value="ECO:0007669"/>
    <property type="project" value="InterPro"/>
</dbReference>
<dbReference type="GO" id="GO:0003676">
    <property type="term" value="F:nucleic acid binding"/>
    <property type="evidence" value="ECO:0007669"/>
    <property type="project" value="InterPro"/>
</dbReference>
<name>A0A6F8XDD6_9GAMM</name>
<dbReference type="Gene3D" id="1.10.30.50">
    <property type="match status" value="1"/>
</dbReference>
<feature type="domain" description="HNH" evidence="1">
    <location>
        <begin position="52"/>
        <end position="99"/>
    </location>
</feature>
<reference evidence="2 3" key="1">
    <citation type="submission" date="2020-03" db="EMBL/GenBank/DDBJ databases">
        <title>Complete Genome Sequence of Halomonas meridiana strain Eplume2, isolated from hydrothermal-plume in the north east Pacific Ocean.</title>
        <authorList>
            <person name="Kurihara Y."/>
            <person name="Kawai S."/>
            <person name="Sakai A."/>
            <person name="Galipon J."/>
            <person name="Arakawa K."/>
        </authorList>
    </citation>
    <scope>NUCLEOTIDE SEQUENCE [LARGE SCALE GENOMIC DNA]</scope>
    <source>
        <strain evidence="2 3">Eplume2</strain>
    </source>
</reference>
<proteinExistence type="predicted"/>
<gene>
    <name evidence="2" type="ORF">HMEPL2_20360</name>
</gene>
<dbReference type="GO" id="GO:0008270">
    <property type="term" value="F:zinc ion binding"/>
    <property type="evidence" value="ECO:0007669"/>
    <property type="project" value="InterPro"/>
</dbReference>
<dbReference type="InterPro" id="IPR002711">
    <property type="entry name" value="HNH"/>
</dbReference>
<sequence>MRFIDIAFIVPPEGFADKVIAAQEDDDENIDKHSYVWRECKTSLKQASYDKCYYCEMKDIRSDGTVDHYRPKSKYKWAAYRFDNFRFACTFCNSRRTDQKTGEVGGKGANFPLFEGCVRATCPEESDNELPLLLDPCNAADPDALDYRTDGATVPKSEIETDPQRMRAVTSIEAYHLNHSDLQEARRQTAIEIQEKIIEAEASMKRFTNGDITARQAYSSAIRDLKRRLDQRAELSAFSKRVLQAYRNKPLVEQILAAA</sequence>
<accession>A0A6F8XDD6</accession>
<dbReference type="RefSeq" id="WP_172515006.1">
    <property type="nucleotide sequence ID" value="NZ_AP022869.1"/>
</dbReference>
<organism evidence="2 3">
    <name type="scientific">Vreelandella aquamarina</name>
    <dbReference type="NCBI Taxonomy" id="77097"/>
    <lineage>
        <taxon>Bacteria</taxon>
        <taxon>Pseudomonadati</taxon>
        <taxon>Pseudomonadota</taxon>
        <taxon>Gammaproteobacteria</taxon>
        <taxon>Oceanospirillales</taxon>
        <taxon>Halomonadaceae</taxon>
        <taxon>Vreelandella</taxon>
    </lineage>
</organism>
<keyword evidence="3" id="KW-1185">Reference proteome</keyword>